<dbReference type="GO" id="GO:0008360">
    <property type="term" value="P:regulation of cell shape"/>
    <property type="evidence" value="ECO:0007669"/>
    <property type="project" value="UniProtKB-UniRule"/>
</dbReference>
<comment type="pathway">
    <text evidence="1 7">Cell wall biogenesis; peptidoglycan biosynthesis.</text>
</comment>
<dbReference type="GO" id="GO:0016740">
    <property type="term" value="F:transferase activity"/>
    <property type="evidence" value="ECO:0007669"/>
    <property type="project" value="UniProtKB-KW"/>
</dbReference>
<proteinExistence type="inferred from homology"/>
<dbReference type="CDD" id="cd16913">
    <property type="entry name" value="YkuD_like"/>
    <property type="match status" value="1"/>
</dbReference>
<dbReference type="PANTHER" id="PTHR30582">
    <property type="entry name" value="L,D-TRANSPEPTIDASE"/>
    <property type="match status" value="1"/>
</dbReference>
<reference evidence="10 11" key="1">
    <citation type="submission" date="2017-05" db="EMBL/GenBank/DDBJ databases">
        <title>Full genome sequence of Pseudorhodoplanes sinuspersici.</title>
        <authorList>
            <person name="Dastgheib S.M.M."/>
            <person name="Shavandi M."/>
            <person name="Tirandaz H."/>
        </authorList>
    </citation>
    <scope>NUCLEOTIDE SEQUENCE [LARGE SCALE GENOMIC DNA]</scope>
    <source>
        <strain evidence="10 11">RIPI110</strain>
    </source>
</reference>
<dbReference type="InterPro" id="IPR050979">
    <property type="entry name" value="LD-transpeptidase"/>
</dbReference>
<name>A0A1W7A1D4_9HYPH</name>
<dbReference type="KEGG" id="psin:CAK95_06930"/>
<sequence length="163" mass="17892">MTLAAVTAAHAEIVVRVDKSAQRMHVLVDGEVRHKFVVSTGLAGGPPTGRFKPQRLERKWHSRLYNMAPMPYSIFFHGHFAIHGTNAVRKLGQRASHGCVRLHPNNAAKLFDLVKTRGMANTRIIIEPVTRAADLAPRPKVEAKAEGATSETAEVQISDVKAE</sequence>
<dbReference type="UniPathway" id="UPA00219"/>
<evidence type="ECO:0000313" key="11">
    <source>
        <dbReference type="Proteomes" id="UP000194137"/>
    </source>
</evidence>
<dbReference type="PROSITE" id="PS52029">
    <property type="entry name" value="LD_TPASE"/>
    <property type="match status" value="1"/>
</dbReference>
<dbReference type="OrthoDB" id="463216at2"/>
<feature type="region of interest" description="Disordered" evidence="8">
    <location>
        <begin position="140"/>
        <end position="163"/>
    </location>
</feature>
<feature type="domain" description="L,D-TPase catalytic" evidence="9">
    <location>
        <begin position="13"/>
        <end position="127"/>
    </location>
</feature>
<dbReference type="PANTHER" id="PTHR30582:SF2">
    <property type="entry name" value="L,D-TRANSPEPTIDASE YCIB-RELATED"/>
    <property type="match status" value="1"/>
</dbReference>
<protein>
    <recommendedName>
        <fullName evidence="9">L,D-TPase catalytic domain-containing protein</fullName>
    </recommendedName>
</protein>
<keyword evidence="5 7" id="KW-0573">Peptidoglycan synthesis</keyword>
<gene>
    <name evidence="10" type="ORF">CAK95_06930</name>
</gene>
<dbReference type="EMBL" id="CP021112">
    <property type="protein sequence ID" value="ARQ02805.1"/>
    <property type="molecule type" value="Genomic_DNA"/>
</dbReference>
<keyword evidence="6 7" id="KW-0961">Cell wall biogenesis/degradation</keyword>
<evidence type="ECO:0000256" key="5">
    <source>
        <dbReference type="ARBA" id="ARBA00022984"/>
    </source>
</evidence>
<dbReference type="InterPro" id="IPR005490">
    <property type="entry name" value="LD_TPept_cat_dom"/>
</dbReference>
<dbReference type="Pfam" id="PF03734">
    <property type="entry name" value="YkuD"/>
    <property type="match status" value="1"/>
</dbReference>
<organism evidence="10 11">
    <name type="scientific">Pseudorhodoplanes sinuspersici</name>
    <dbReference type="NCBI Taxonomy" id="1235591"/>
    <lineage>
        <taxon>Bacteria</taxon>
        <taxon>Pseudomonadati</taxon>
        <taxon>Pseudomonadota</taxon>
        <taxon>Alphaproteobacteria</taxon>
        <taxon>Hyphomicrobiales</taxon>
        <taxon>Pseudorhodoplanes</taxon>
    </lineage>
</organism>
<dbReference type="Gene3D" id="2.40.440.10">
    <property type="entry name" value="L,D-transpeptidase catalytic domain-like"/>
    <property type="match status" value="1"/>
</dbReference>
<dbReference type="SUPFAM" id="SSF141523">
    <property type="entry name" value="L,D-transpeptidase catalytic domain-like"/>
    <property type="match status" value="1"/>
</dbReference>
<accession>A0A1W7A1D4</accession>
<dbReference type="GO" id="GO:0005576">
    <property type="term" value="C:extracellular region"/>
    <property type="evidence" value="ECO:0007669"/>
    <property type="project" value="TreeGrafter"/>
</dbReference>
<evidence type="ECO:0000256" key="1">
    <source>
        <dbReference type="ARBA" id="ARBA00004752"/>
    </source>
</evidence>
<keyword evidence="3" id="KW-0808">Transferase</keyword>
<evidence type="ECO:0000256" key="2">
    <source>
        <dbReference type="ARBA" id="ARBA00005992"/>
    </source>
</evidence>
<keyword evidence="11" id="KW-1185">Reference proteome</keyword>
<dbReference type="GO" id="GO:0071555">
    <property type="term" value="P:cell wall organization"/>
    <property type="evidence" value="ECO:0007669"/>
    <property type="project" value="UniProtKB-UniRule"/>
</dbReference>
<dbReference type="GO" id="GO:0018104">
    <property type="term" value="P:peptidoglycan-protein cross-linking"/>
    <property type="evidence" value="ECO:0007669"/>
    <property type="project" value="TreeGrafter"/>
</dbReference>
<dbReference type="AlphaFoldDB" id="A0A1W7A1D4"/>
<dbReference type="Proteomes" id="UP000194137">
    <property type="component" value="Chromosome"/>
</dbReference>
<feature type="active site" description="Nucleophile" evidence="7">
    <location>
        <position position="99"/>
    </location>
</feature>
<dbReference type="InterPro" id="IPR038063">
    <property type="entry name" value="Transpep_catalytic_dom"/>
</dbReference>
<evidence type="ECO:0000256" key="8">
    <source>
        <dbReference type="SAM" id="MobiDB-lite"/>
    </source>
</evidence>
<comment type="similarity">
    <text evidence="2">Belongs to the YkuD family.</text>
</comment>
<evidence type="ECO:0000256" key="6">
    <source>
        <dbReference type="ARBA" id="ARBA00023316"/>
    </source>
</evidence>
<evidence type="ECO:0000256" key="3">
    <source>
        <dbReference type="ARBA" id="ARBA00022679"/>
    </source>
</evidence>
<evidence type="ECO:0000256" key="4">
    <source>
        <dbReference type="ARBA" id="ARBA00022960"/>
    </source>
</evidence>
<evidence type="ECO:0000256" key="7">
    <source>
        <dbReference type="PROSITE-ProRule" id="PRU01373"/>
    </source>
</evidence>
<dbReference type="GO" id="GO:0071972">
    <property type="term" value="F:peptidoglycan L,D-transpeptidase activity"/>
    <property type="evidence" value="ECO:0007669"/>
    <property type="project" value="TreeGrafter"/>
</dbReference>
<dbReference type="STRING" id="1235591.CAK95_06930"/>
<keyword evidence="4 7" id="KW-0133">Cell shape</keyword>
<evidence type="ECO:0000259" key="9">
    <source>
        <dbReference type="PROSITE" id="PS52029"/>
    </source>
</evidence>
<evidence type="ECO:0000313" key="10">
    <source>
        <dbReference type="EMBL" id="ARQ02805.1"/>
    </source>
</evidence>
<feature type="active site" description="Proton donor/acceptor" evidence="7">
    <location>
        <position position="83"/>
    </location>
</feature>